<organism evidence="11 12">
    <name type="scientific">Prunus avium</name>
    <name type="common">Cherry</name>
    <name type="synonym">Cerasus avium</name>
    <dbReference type="NCBI Taxonomy" id="42229"/>
    <lineage>
        <taxon>Eukaryota</taxon>
        <taxon>Viridiplantae</taxon>
        <taxon>Streptophyta</taxon>
        <taxon>Embryophyta</taxon>
        <taxon>Tracheophyta</taxon>
        <taxon>Spermatophyta</taxon>
        <taxon>Magnoliopsida</taxon>
        <taxon>eudicotyledons</taxon>
        <taxon>Gunneridae</taxon>
        <taxon>Pentapetalae</taxon>
        <taxon>rosids</taxon>
        <taxon>fabids</taxon>
        <taxon>Rosales</taxon>
        <taxon>Rosaceae</taxon>
        <taxon>Amygdaloideae</taxon>
        <taxon>Amygdaleae</taxon>
        <taxon>Prunus</taxon>
    </lineage>
</organism>
<reference evidence="12" key="1">
    <citation type="submission" date="2025-08" db="UniProtKB">
        <authorList>
            <consortium name="RefSeq"/>
        </authorList>
    </citation>
    <scope>IDENTIFICATION</scope>
</reference>
<keyword evidence="8" id="KW-0472">Membrane</keyword>
<keyword evidence="8" id="KW-1133">Transmembrane helix</keyword>
<dbReference type="RefSeq" id="XP_021814306.1">
    <property type="nucleotide sequence ID" value="XM_021958614.1"/>
</dbReference>
<protein>
    <submittedName>
        <fullName evidence="12">Protein ALP1-like isoform X1</fullName>
    </submittedName>
</protein>
<dbReference type="PANTHER" id="PTHR22930">
    <property type="match status" value="1"/>
</dbReference>
<dbReference type="GO" id="GO:0004518">
    <property type="term" value="F:nuclease activity"/>
    <property type="evidence" value="ECO:0007669"/>
    <property type="project" value="UniProtKB-KW"/>
</dbReference>
<gene>
    <name evidence="12" type="primary">LOC110757082</name>
</gene>
<evidence type="ECO:0000256" key="6">
    <source>
        <dbReference type="ARBA" id="ARBA00022801"/>
    </source>
</evidence>
<proteinExistence type="inferred from homology"/>
<evidence type="ECO:0000256" key="3">
    <source>
        <dbReference type="ARBA" id="ARBA00006958"/>
    </source>
</evidence>
<evidence type="ECO:0000313" key="11">
    <source>
        <dbReference type="Proteomes" id="UP000515124"/>
    </source>
</evidence>
<dbReference type="GeneID" id="110757082"/>
<dbReference type="Pfam" id="PF26138">
    <property type="entry name" value="DUF8040"/>
    <property type="match status" value="1"/>
</dbReference>
<accession>A0A6P5SL65</accession>
<evidence type="ECO:0000256" key="7">
    <source>
        <dbReference type="ARBA" id="ARBA00023242"/>
    </source>
</evidence>
<dbReference type="Pfam" id="PF13359">
    <property type="entry name" value="DDE_Tnp_4"/>
    <property type="match status" value="1"/>
</dbReference>
<keyword evidence="7" id="KW-0539">Nucleus</keyword>
<keyword evidence="6" id="KW-0378">Hydrolase</keyword>
<dbReference type="InterPro" id="IPR058353">
    <property type="entry name" value="DUF8040"/>
</dbReference>
<comment type="similarity">
    <text evidence="3">Belongs to the HARBI1 family.</text>
</comment>
<keyword evidence="8" id="KW-0812">Transmembrane</keyword>
<evidence type="ECO:0000256" key="4">
    <source>
        <dbReference type="ARBA" id="ARBA00022722"/>
    </source>
</evidence>
<dbReference type="PANTHER" id="PTHR22930:SF293">
    <property type="entry name" value="PROTEIN ALP1-LIKE"/>
    <property type="match status" value="1"/>
</dbReference>
<evidence type="ECO:0000256" key="2">
    <source>
        <dbReference type="ARBA" id="ARBA00004123"/>
    </source>
</evidence>
<comment type="cofactor">
    <cofactor evidence="1">
        <name>a divalent metal cation</name>
        <dbReference type="ChEBI" id="CHEBI:60240"/>
    </cofactor>
</comment>
<dbReference type="GO" id="GO:0016787">
    <property type="term" value="F:hydrolase activity"/>
    <property type="evidence" value="ECO:0007669"/>
    <property type="project" value="UniProtKB-KW"/>
</dbReference>
<dbReference type="AlphaFoldDB" id="A0A6P5SL65"/>
<feature type="domain" description="DDE Tnp4" evidence="9">
    <location>
        <begin position="176"/>
        <end position="336"/>
    </location>
</feature>
<evidence type="ECO:0000259" key="10">
    <source>
        <dbReference type="Pfam" id="PF26138"/>
    </source>
</evidence>
<comment type="subcellular location">
    <subcellularLocation>
        <location evidence="2">Nucleus</location>
    </subcellularLocation>
</comment>
<evidence type="ECO:0000259" key="9">
    <source>
        <dbReference type="Pfam" id="PF13359"/>
    </source>
</evidence>
<sequence length="396" mass="46175">MDRRKILLILLLELWHLETMCACTILVLMMLKSRRRHIERCSLNNHSLVRRETRLRYLDSLIGSSDIKCVNELRMDRRTFGLLCDLLRQDGRVKNDGLVSLEEQVCVFLHVLAQHVKNRTIGSRFFRSGETISRYFNSVLQGVLRLQDILLKVPDPVLDNCEDSRWRRFKNCLGALDGTYIKVRVAEIDKPRYRTRKGEIATNVLGVCSRDMQFIFVLPGWEGSASDSRVLRDAITRPNGLKVPNGYYYLVDGGYTNGEGFLAPYRGTRYHLSEWRDGHTPSNHEEYFNMKHASARNVIERCFGLIKVRWGILRSPSFYPIKTQCRIITACCLLHNLIRREMSIDPIEHEINELEDGENMVEDDMLGTIGPSDQWTAKRNDMALQMYNEWRINRHH</sequence>
<dbReference type="InterPro" id="IPR045249">
    <property type="entry name" value="HARBI1-like"/>
</dbReference>
<keyword evidence="5" id="KW-0479">Metal-binding</keyword>
<dbReference type="InterPro" id="IPR027806">
    <property type="entry name" value="HARBI1_dom"/>
</dbReference>
<name>A0A6P5SL65_PRUAV</name>
<keyword evidence="4" id="KW-0540">Nuclease</keyword>
<dbReference type="KEGG" id="pavi:110757082"/>
<feature type="transmembrane region" description="Helical" evidence="8">
    <location>
        <begin position="6"/>
        <end position="31"/>
    </location>
</feature>
<evidence type="ECO:0000256" key="1">
    <source>
        <dbReference type="ARBA" id="ARBA00001968"/>
    </source>
</evidence>
<feature type="domain" description="DUF8040" evidence="10">
    <location>
        <begin position="56"/>
        <end position="144"/>
    </location>
</feature>
<evidence type="ECO:0000256" key="8">
    <source>
        <dbReference type="SAM" id="Phobius"/>
    </source>
</evidence>
<dbReference type="GO" id="GO:0046872">
    <property type="term" value="F:metal ion binding"/>
    <property type="evidence" value="ECO:0007669"/>
    <property type="project" value="UniProtKB-KW"/>
</dbReference>
<keyword evidence="11" id="KW-1185">Reference proteome</keyword>
<dbReference type="GO" id="GO:0005634">
    <property type="term" value="C:nucleus"/>
    <property type="evidence" value="ECO:0007669"/>
    <property type="project" value="UniProtKB-SubCell"/>
</dbReference>
<dbReference type="Proteomes" id="UP000515124">
    <property type="component" value="Unplaced"/>
</dbReference>
<evidence type="ECO:0000256" key="5">
    <source>
        <dbReference type="ARBA" id="ARBA00022723"/>
    </source>
</evidence>
<evidence type="ECO:0000313" key="12">
    <source>
        <dbReference type="RefSeq" id="XP_021814306.1"/>
    </source>
</evidence>